<organism evidence="1 2">
    <name type="scientific">Candidatus Zymogenus saltonus</name>
    <dbReference type="NCBI Taxonomy" id="2844893"/>
    <lineage>
        <taxon>Bacteria</taxon>
        <taxon>Deltaproteobacteria</taxon>
        <taxon>Candidatus Zymogenia</taxon>
        <taxon>Candidatus Zymogeniales</taxon>
        <taxon>Candidatus Zymogenaceae</taxon>
        <taxon>Candidatus Zymogenus</taxon>
    </lineage>
</organism>
<reference evidence="1" key="1">
    <citation type="journal article" date="2021" name="Environ. Microbiol.">
        <title>Genomic characterization of three novel Desulfobacterota classes expand the metabolic and phylogenetic diversity of the phylum.</title>
        <authorList>
            <person name="Murphy C.L."/>
            <person name="Biggerstaff J."/>
            <person name="Eichhorn A."/>
            <person name="Ewing E."/>
            <person name="Shahan R."/>
            <person name="Soriano D."/>
            <person name="Stewart S."/>
            <person name="VanMol K."/>
            <person name="Walker R."/>
            <person name="Walters P."/>
            <person name="Elshahed M.S."/>
            <person name="Youssef N.H."/>
        </authorList>
    </citation>
    <scope>NUCLEOTIDE SEQUENCE</scope>
    <source>
        <strain evidence="1">Zod_Metabat.24</strain>
    </source>
</reference>
<dbReference type="InterPro" id="IPR014825">
    <property type="entry name" value="DNA_alkylation"/>
</dbReference>
<dbReference type="CDD" id="cd06561">
    <property type="entry name" value="AlkD_like"/>
    <property type="match status" value="1"/>
</dbReference>
<proteinExistence type="predicted"/>
<accession>A0A9D8KF17</accession>
<protein>
    <submittedName>
        <fullName evidence="1">DNA alkylation repair protein</fullName>
    </submittedName>
</protein>
<dbReference type="Pfam" id="PF08713">
    <property type="entry name" value="DNA_alkylation"/>
    <property type="match status" value="1"/>
</dbReference>
<evidence type="ECO:0000313" key="1">
    <source>
        <dbReference type="EMBL" id="MBN1573970.1"/>
    </source>
</evidence>
<dbReference type="AlphaFoldDB" id="A0A9D8KF17"/>
<dbReference type="PANTHER" id="PTHR41291">
    <property type="entry name" value="DNA ALKYLATION REPAIR PROTEIN"/>
    <property type="match status" value="1"/>
</dbReference>
<evidence type="ECO:0000313" key="2">
    <source>
        <dbReference type="Proteomes" id="UP000809273"/>
    </source>
</evidence>
<name>A0A9D8KF17_9DELT</name>
<gene>
    <name evidence="1" type="ORF">JW984_12310</name>
</gene>
<reference evidence="1" key="2">
    <citation type="submission" date="2021-01" db="EMBL/GenBank/DDBJ databases">
        <authorList>
            <person name="Hahn C.R."/>
            <person name="Youssef N.H."/>
            <person name="Elshahed M."/>
        </authorList>
    </citation>
    <scope>NUCLEOTIDE SEQUENCE</scope>
    <source>
        <strain evidence="1">Zod_Metabat.24</strain>
    </source>
</reference>
<comment type="caution">
    <text evidence="1">The sequence shown here is derived from an EMBL/GenBank/DDBJ whole genome shotgun (WGS) entry which is preliminary data.</text>
</comment>
<dbReference type="EMBL" id="JAFGIX010000060">
    <property type="protein sequence ID" value="MBN1573970.1"/>
    <property type="molecule type" value="Genomic_DNA"/>
</dbReference>
<dbReference type="InterPro" id="IPR016024">
    <property type="entry name" value="ARM-type_fold"/>
</dbReference>
<sequence length="247" mass="28679">MEKKDNSDKIYFAEEGIVKRLKEFADPKSVEGMARFGIDPDRALGVKVPEMRRLAREIRKGVSADDRHRLAKKLWDRKIRETMILAGMIAVPKNLTEELMEEWVGDFYDWETCDQSCANLFEKTPFAYDKAVEWSRREEEFVKRAGYVMMARLAVSDKKADDEAFTRFFSDIKRGALDERNMVKKAVNWAIRQIGKRNPSLNERAVQLSLEIKEIDSPTARWIAADALRELTSDAVLDRLKKKEKVK</sequence>
<dbReference type="Gene3D" id="1.25.10.90">
    <property type="match status" value="1"/>
</dbReference>
<dbReference type="PANTHER" id="PTHR41291:SF1">
    <property type="entry name" value="DNA ALKYLATION REPAIR PROTEIN"/>
    <property type="match status" value="1"/>
</dbReference>
<dbReference type="SUPFAM" id="SSF48371">
    <property type="entry name" value="ARM repeat"/>
    <property type="match status" value="1"/>
</dbReference>
<dbReference type="Proteomes" id="UP000809273">
    <property type="component" value="Unassembled WGS sequence"/>
</dbReference>